<dbReference type="Proteomes" id="UP000559809">
    <property type="component" value="Unassembled WGS sequence"/>
</dbReference>
<proteinExistence type="predicted"/>
<accession>A0A853FYS7</accession>
<feature type="domain" description="Amidohydrolase-related" evidence="2">
    <location>
        <begin position="60"/>
        <end position="280"/>
    </location>
</feature>
<dbReference type="InterPro" id="IPR032465">
    <property type="entry name" value="ACMSD"/>
</dbReference>
<reference evidence="3 4" key="1">
    <citation type="submission" date="2020-07" db="EMBL/GenBank/DDBJ databases">
        <title>Taxonomic revisions and descriptions of new bacterial species based on genomic comparisons in the high-G+C-content subgroup of the family Alcaligenaceae.</title>
        <authorList>
            <person name="Szabo A."/>
            <person name="Felfoldi T."/>
        </authorList>
    </citation>
    <scope>NUCLEOTIDE SEQUENCE [LARGE SCALE GENOMIC DNA]</scope>
    <source>
        <strain evidence="3 4">LMG 24012</strain>
    </source>
</reference>
<dbReference type="Pfam" id="PF04909">
    <property type="entry name" value="Amidohydro_2"/>
    <property type="match status" value="1"/>
</dbReference>
<keyword evidence="4" id="KW-1185">Reference proteome</keyword>
<dbReference type="PANTHER" id="PTHR21240">
    <property type="entry name" value="2-AMINO-3-CARBOXYLMUCONATE-6-SEMIALDEHYDE DECARBOXYLASE"/>
    <property type="match status" value="1"/>
</dbReference>
<protein>
    <submittedName>
        <fullName evidence="3">Amidohydrolase</fullName>
    </submittedName>
</protein>
<dbReference type="GO" id="GO:0016787">
    <property type="term" value="F:hydrolase activity"/>
    <property type="evidence" value="ECO:0007669"/>
    <property type="project" value="UniProtKB-KW"/>
</dbReference>
<dbReference type="GO" id="GO:0016831">
    <property type="term" value="F:carboxy-lyase activity"/>
    <property type="evidence" value="ECO:0007669"/>
    <property type="project" value="InterPro"/>
</dbReference>
<keyword evidence="3" id="KW-0378">Hydrolase</keyword>
<keyword evidence="1" id="KW-0456">Lyase</keyword>
<dbReference type="InterPro" id="IPR006680">
    <property type="entry name" value="Amidohydro-rel"/>
</dbReference>
<dbReference type="InterPro" id="IPR032466">
    <property type="entry name" value="Metal_Hydrolase"/>
</dbReference>
<dbReference type="Gene3D" id="3.20.20.140">
    <property type="entry name" value="Metal-dependent hydrolases"/>
    <property type="match status" value="1"/>
</dbReference>
<dbReference type="SUPFAM" id="SSF51556">
    <property type="entry name" value="Metallo-dependent hydrolases"/>
    <property type="match status" value="1"/>
</dbReference>
<organism evidence="3 4">
    <name type="scientific">Parapusillimonas granuli</name>
    <dbReference type="NCBI Taxonomy" id="380911"/>
    <lineage>
        <taxon>Bacteria</taxon>
        <taxon>Pseudomonadati</taxon>
        <taxon>Pseudomonadota</taxon>
        <taxon>Betaproteobacteria</taxon>
        <taxon>Burkholderiales</taxon>
        <taxon>Alcaligenaceae</taxon>
        <taxon>Parapusillimonas</taxon>
    </lineage>
</organism>
<evidence type="ECO:0000313" key="4">
    <source>
        <dbReference type="Proteomes" id="UP000559809"/>
    </source>
</evidence>
<dbReference type="EMBL" id="JACCEM010000005">
    <property type="protein sequence ID" value="NYT49773.1"/>
    <property type="molecule type" value="Genomic_DNA"/>
</dbReference>
<name>A0A853FYS7_9BURK</name>
<evidence type="ECO:0000256" key="1">
    <source>
        <dbReference type="ARBA" id="ARBA00023239"/>
    </source>
</evidence>
<gene>
    <name evidence="3" type="ORF">H0A72_10690</name>
</gene>
<evidence type="ECO:0000259" key="2">
    <source>
        <dbReference type="Pfam" id="PF04909"/>
    </source>
</evidence>
<dbReference type="RefSeq" id="WP_180155080.1">
    <property type="nucleotide sequence ID" value="NZ_JACCEM010000005.1"/>
</dbReference>
<comment type="caution">
    <text evidence="3">The sequence shown here is derived from an EMBL/GenBank/DDBJ whole genome shotgun (WGS) entry which is preliminary data.</text>
</comment>
<dbReference type="AlphaFoldDB" id="A0A853FYS7"/>
<evidence type="ECO:0000313" key="3">
    <source>
        <dbReference type="EMBL" id="NYT49773.1"/>
    </source>
</evidence>
<sequence length="286" mass="31901">MTRVIDFRLRPPLHTYLQTAIWEKSGYTKFNRLQGVEPAPSVLACSPDLMFEEMQAAGIEIGVMNGRQCNDFRGEVTNADLARICGDFPGRFYALAGANPFRGKSNVREAETFIREYGFKGIAFDPGGYDEPMFCDDPRLFDHYELCLKHDYPAVLTLGPMGGGGVHFGNALQVDRLAARFPELKIVVSHACWPYAIELCGVAARRPNVYLMPDMYHVGLPGEEHYTKAIETVAKNRFVFASAYPSRPLGLAVEGYKALPISPESLNDVLWNTAARLLKLEDGDER</sequence>